<dbReference type="EMBL" id="CP017708">
    <property type="protein sequence ID" value="AOY78873.1"/>
    <property type="molecule type" value="Genomic_DNA"/>
</dbReference>
<sequence length="79" mass="9180">MLDKCNVWLSFIKRLVTQDQQWGYPLKPGQGRVFSKWLRVLVMSKDSAQLPITAYRLPVNVLRQACRPSCDRTEGNSFH</sequence>
<gene>
    <name evidence="1" type="ORF">BJP36_02130</name>
</gene>
<evidence type="ECO:0000313" key="2">
    <source>
        <dbReference type="Proteomes" id="UP000176944"/>
    </source>
</evidence>
<dbReference type="AlphaFoldDB" id="A0A1D9FUA7"/>
<protein>
    <submittedName>
        <fullName evidence="1">Uncharacterized protein</fullName>
    </submittedName>
</protein>
<reference evidence="2" key="1">
    <citation type="submission" date="2016-10" db="EMBL/GenBank/DDBJ databases">
        <title>Comparative genomics uncovers the prolific and rare metabolic potential of the cyanobacterial genus Moorea.</title>
        <authorList>
            <person name="Leao T."/>
            <person name="Castelao G."/>
            <person name="Korobeynikov A."/>
            <person name="Monroe E.A."/>
            <person name="Podell S."/>
            <person name="Glukhov E."/>
            <person name="Allen E."/>
            <person name="Gerwick W.H."/>
            <person name="Gerwick L."/>
        </authorList>
    </citation>
    <scope>NUCLEOTIDE SEQUENCE [LARGE SCALE GENOMIC DNA]</scope>
    <source>
        <strain evidence="2">JHB</strain>
    </source>
</reference>
<proteinExistence type="predicted"/>
<dbReference type="Proteomes" id="UP000176944">
    <property type="component" value="Chromosome"/>
</dbReference>
<evidence type="ECO:0000313" key="1">
    <source>
        <dbReference type="EMBL" id="AOY78873.1"/>
    </source>
</evidence>
<name>A0A1D9FUA7_MOOP1</name>
<organism evidence="1 2">
    <name type="scientific">Moorena producens (strain JHB)</name>
    <dbReference type="NCBI Taxonomy" id="1454205"/>
    <lineage>
        <taxon>Bacteria</taxon>
        <taxon>Bacillati</taxon>
        <taxon>Cyanobacteriota</taxon>
        <taxon>Cyanophyceae</taxon>
        <taxon>Coleofasciculales</taxon>
        <taxon>Coleofasciculaceae</taxon>
        <taxon>Moorena</taxon>
    </lineage>
</organism>
<accession>A0A1D9FUA7</accession>